<name>A0ABR5NDG5_BRECH</name>
<evidence type="ECO:0000313" key="3">
    <source>
        <dbReference type="Proteomes" id="UP000051063"/>
    </source>
</evidence>
<sequence length="78" mass="8921">MKAKSFLVTFLSLVLTTGVLYAIGHMFTIPFFMFHHEFTHDSNGFTLSSGSFVPLLIGLIVSFFAEKIYVYKYRQKMG</sequence>
<proteinExistence type="predicted"/>
<keyword evidence="1" id="KW-1133">Transmembrane helix</keyword>
<accession>A0ABR5NDG5</accession>
<comment type="caution">
    <text evidence="2">The sequence shown here is derived from an EMBL/GenBank/DDBJ whole genome shotgun (WGS) entry which is preliminary data.</text>
</comment>
<evidence type="ECO:0000313" key="2">
    <source>
        <dbReference type="EMBL" id="KQL49600.1"/>
    </source>
</evidence>
<dbReference type="EMBL" id="LJJB01000007">
    <property type="protein sequence ID" value="KQL49600.1"/>
    <property type="molecule type" value="Genomic_DNA"/>
</dbReference>
<dbReference type="RefSeq" id="WP_055743907.1">
    <property type="nucleotide sequence ID" value="NZ_JARTHU010000004.1"/>
</dbReference>
<organism evidence="2 3">
    <name type="scientific">Brevibacillus choshinensis</name>
    <dbReference type="NCBI Taxonomy" id="54911"/>
    <lineage>
        <taxon>Bacteria</taxon>
        <taxon>Bacillati</taxon>
        <taxon>Bacillota</taxon>
        <taxon>Bacilli</taxon>
        <taxon>Bacillales</taxon>
        <taxon>Paenibacillaceae</taxon>
        <taxon>Brevibacillus</taxon>
    </lineage>
</organism>
<protein>
    <submittedName>
        <fullName evidence="2">Uncharacterized protein</fullName>
    </submittedName>
</protein>
<keyword evidence="1" id="KW-0812">Transmembrane</keyword>
<dbReference type="Proteomes" id="UP000051063">
    <property type="component" value="Unassembled WGS sequence"/>
</dbReference>
<reference evidence="2 3" key="1">
    <citation type="submission" date="2015-09" db="EMBL/GenBank/DDBJ databases">
        <title>Genome sequencing project for genomic taxonomy and phylogenomics of Bacillus-like bacteria.</title>
        <authorList>
            <person name="Liu B."/>
            <person name="Wang J."/>
            <person name="Zhu Y."/>
            <person name="Liu G."/>
            <person name="Chen Q."/>
            <person name="Chen Z."/>
            <person name="Lan J."/>
            <person name="Che J."/>
            <person name="Ge C."/>
            <person name="Shi H."/>
            <person name="Pan Z."/>
            <person name="Liu X."/>
        </authorList>
    </citation>
    <scope>NUCLEOTIDE SEQUENCE [LARGE SCALE GENOMIC DNA]</scope>
    <source>
        <strain evidence="2 3">DSM 8552</strain>
    </source>
</reference>
<keyword evidence="3" id="KW-1185">Reference proteome</keyword>
<keyword evidence="1" id="KW-0472">Membrane</keyword>
<feature type="transmembrane region" description="Helical" evidence="1">
    <location>
        <begin position="46"/>
        <end position="65"/>
    </location>
</feature>
<evidence type="ECO:0000256" key="1">
    <source>
        <dbReference type="SAM" id="Phobius"/>
    </source>
</evidence>
<gene>
    <name evidence="2" type="ORF">AN963_07675</name>
</gene>